<keyword evidence="1" id="KW-0472">Membrane</keyword>
<accession>A0A0S4XP73</accession>
<feature type="transmembrane region" description="Helical" evidence="1">
    <location>
        <begin position="103"/>
        <end position="126"/>
    </location>
</feature>
<reference evidence="2" key="1">
    <citation type="submission" date="2015-11" db="EMBL/GenBank/DDBJ databases">
        <authorList>
            <person name="Zhang Y."/>
            <person name="Guo Z."/>
        </authorList>
    </citation>
    <scope>NUCLEOTIDE SEQUENCE</scope>
    <source>
        <strain evidence="2">BN30871</strain>
    </source>
</reference>
<keyword evidence="1" id="KW-0812">Transmembrane</keyword>
<feature type="transmembrane region" description="Helical" evidence="1">
    <location>
        <begin position="198"/>
        <end position="217"/>
    </location>
</feature>
<organism evidence="2">
    <name type="scientific">Sulfurovum sp. enrichment culture clone C5</name>
    <dbReference type="NCBI Taxonomy" id="497650"/>
    <lineage>
        <taxon>Bacteria</taxon>
        <taxon>Pseudomonadati</taxon>
        <taxon>Campylobacterota</taxon>
        <taxon>Epsilonproteobacteria</taxon>
        <taxon>Campylobacterales</taxon>
        <taxon>Sulfurovaceae</taxon>
        <taxon>Sulfurovum</taxon>
        <taxon>environmental samples</taxon>
    </lineage>
</organism>
<evidence type="ECO:0000256" key="1">
    <source>
        <dbReference type="SAM" id="Phobius"/>
    </source>
</evidence>
<feature type="transmembrane region" description="Helical" evidence="1">
    <location>
        <begin position="30"/>
        <end position="48"/>
    </location>
</feature>
<dbReference type="EMBL" id="FAXN01000039">
    <property type="protein sequence ID" value="CUV65553.1"/>
    <property type="molecule type" value="Genomic_DNA"/>
</dbReference>
<evidence type="ECO:0000313" key="2">
    <source>
        <dbReference type="EMBL" id="CUV65553.1"/>
    </source>
</evidence>
<feature type="transmembrane region" description="Helical" evidence="1">
    <location>
        <begin position="157"/>
        <end position="178"/>
    </location>
</feature>
<proteinExistence type="predicted"/>
<name>A0A0S4XP73_9BACT</name>
<keyword evidence="1" id="KW-1133">Transmembrane helix</keyword>
<protein>
    <submittedName>
        <fullName evidence="2">Uncharacterized protein</fullName>
    </submittedName>
</protein>
<feature type="transmembrane region" description="Helical" evidence="1">
    <location>
        <begin position="132"/>
        <end position="150"/>
    </location>
</feature>
<dbReference type="AlphaFoldDB" id="A0A0S4XP73"/>
<sequence length="222" mass="25160">MEHDEIEERIRQIKEAVVDNSSSALVPKSILHTTILFSAFLSLLNFGVTPELLMFDKLDLGFKIAIMMSVLVVSCYMFYVYVLKSIVHENSRVERPFGKNQRFVGEMYALVTTLGIIMSGTVLIFGTFATLYFYWMVFIGLALFVLGHFTHKAIKTYGRFLIVIGFISIVASACYFVSNGIDYTHRAFESELFISDLGRVIGVIFSGFGQLALWGYLKKYDV</sequence>
<feature type="transmembrane region" description="Helical" evidence="1">
    <location>
        <begin position="60"/>
        <end position="82"/>
    </location>
</feature>
<gene>
    <name evidence="2" type="ORF">BN3087_390004</name>
</gene>